<keyword evidence="2" id="KW-1185">Reference proteome</keyword>
<organism evidence="1 2">
    <name type="scientific">Sphingomonas rhizophila</name>
    <dbReference type="NCBI Taxonomy" id="2071607"/>
    <lineage>
        <taxon>Bacteria</taxon>
        <taxon>Pseudomonadati</taxon>
        <taxon>Pseudomonadota</taxon>
        <taxon>Alphaproteobacteria</taxon>
        <taxon>Sphingomonadales</taxon>
        <taxon>Sphingomonadaceae</taxon>
        <taxon>Sphingomonas</taxon>
    </lineage>
</organism>
<reference evidence="1 2" key="1">
    <citation type="submission" date="2020-08" db="EMBL/GenBank/DDBJ databases">
        <title>Genome sequence of Sphingomonas rhizophila KACC 19189T.</title>
        <authorList>
            <person name="Hyun D.-W."/>
            <person name="Bae J.-W."/>
        </authorList>
    </citation>
    <scope>NUCLEOTIDE SEQUENCE [LARGE SCALE GENOMIC DNA]</scope>
    <source>
        <strain evidence="1 2">KACC 19189</strain>
    </source>
</reference>
<accession>A0A7G9SBN2</accession>
<name>A0A7G9SBN2_9SPHN</name>
<dbReference type="AlphaFoldDB" id="A0A7G9SBN2"/>
<dbReference type="Proteomes" id="UP000515955">
    <property type="component" value="Chromosome"/>
</dbReference>
<dbReference type="Pfam" id="PF19860">
    <property type="entry name" value="DUF6334"/>
    <property type="match status" value="1"/>
</dbReference>
<dbReference type="KEGG" id="srhi:H9L12_00990"/>
<evidence type="ECO:0000313" key="2">
    <source>
        <dbReference type="Proteomes" id="UP000515955"/>
    </source>
</evidence>
<evidence type="ECO:0000313" key="1">
    <source>
        <dbReference type="EMBL" id="QNN65257.1"/>
    </source>
</evidence>
<dbReference type="InterPro" id="IPR046297">
    <property type="entry name" value="DUF6334"/>
</dbReference>
<dbReference type="RefSeq" id="WP_187542250.1">
    <property type="nucleotide sequence ID" value="NZ_CP060717.1"/>
</dbReference>
<dbReference type="EMBL" id="CP060717">
    <property type="protein sequence ID" value="QNN65257.1"/>
    <property type="molecule type" value="Genomic_DNA"/>
</dbReference>
<proteinExistence type="predicted"/>
<protein>
    <submittedName>
        <fullName evidence="1">Uncharacterized protein</fullName>
    </submittedName>
</protein>
<gene>
    <name evidence="1" type="ORF">H9L12_00990</name>
</gene>
<sequence>MDDDFTCLRFDYELVHGQPVRSVVGEPAEGCGYWRIGIVTDNGTILISVDEDTDQVWVSLTAKELTTEDWKPVPFLQDWLGLELGWSWVGINSQGYKDTFILSCAGVDPQWAFVGEGSSLTCYRMTQTREPLGSHRDE</sequence>